<dbReference type="EMBL" id="HBGN01035223">
    <property type="protein sequence ID" value="CAD9352810.1"/>
    <property type="molecule type" value="Transcribed_RNA"/>
</dbReference>
<dbReference type="GO" id="GO:0006629">
    <property type="term" value="P:lipid metabolic process"/>
    <property type="evidence" value="ECO:0007669"/>
    <property type="project" value="InterPro"/>
</dbReference>
<dbReference type="Pfam" id="PF01764">
    <property type="entry name" value="Lipase_3"/>
    <property type="match status" value="1"/>
</dbReference>
<dbReference type="SUPFAM" id="SSF53474">
    <property type="entry name" value="alpha/beta-Hydrolases"/>
    <property type="match status" value="1"/>
</dbReference>
<dbReference type="InterPro" id="IPR029058">
    <property type="entry name" value="AB_hydrolase_fold"/>
</dbReference>
<protein>
    <recommendedName>
        <fullName evidence="1">Fungal lipase-type domain-containing protein</fullName>
    </recommendedName>
</protein>
<reference evidence="3" key="1">
    <citation type="submission" date="2021-01" db="EMBL/GenBank/DDBJ databases">
        <authorList>
            <person name="Corre E."/>
            <person name="Pelletier E."/>
            <person name="Niang G."/>
            <person name="Scheremetjew M."/>
            <person name="Finn R."/>
            <person name="Kale V."/>
            <person name="Holt S."/>
            <person name="Cochrane G."/>
            <person name="Meng A."/>
            <person name="Brown T."/>
            <person name="Cohen L."/>
        </authorList>
    </citation>
    <scope>NUCLEOTIDE SEQUENCE</scope>
    <source>
        <strain evidence="3">Pop2</strain>
    </source>
</reference>
<dbReference type="AlphaFoldDB" id="A0A6U3U9N1"/>
<dbReference type="EMBL" id="HBGN01035224">
    <property type="protein sequence ID" value="CAD9352811.1"/>
    <property type="molecule type" value="Transcribed_RNA"/>
</dbReference>
<evidence type="ECO:0000259" key="1">
    <source>
        <dbReference type="Pfam" id="PF01764"/>
    </source>
</evidence>
<organism evidence="3">
    <name type="scientific">Ditylum brightwellii</name>
    <dbReference type="NCBI Taxonomy" id="49249"/>
    <lineage>
        <taxon>Eukaryota</taxon>
        <taxon>Sar</taxon>
        <taxon>Stramenopiles</taxon>
        <taxon>Ochrophyta</taxon>
        <taxon>Bacillariophyta</taxon>
        <taxon>Mediophyceae</taxon>
        <taxon>Lithodesmiophycidae</taxon>
        <taxon>Lithodesmiales</taxon>
        <taxon>Lithodesmiaceae</taxon>
        <taxon>Ditylum</taxon>
    </lineage>
</organism>
<dbReference type="CDD" id="cd00519">
    <property type="entry name" value="Lipase_3"/>
    <property type="match status" value="1"/>
</dbReference>
<proteinExistence type="predicted"/>
<dbReference type="InterPro" id="IPR002921">
    <property type="entry name" value="Fungal_lipase-type"/>
</dbReference>
<dbReference type="PANTHER" id="PTHR45856">
    <property type="entry name" value="ALPHA/BETA-HYDROLASES SUPERFAMILY PROTEIN"/>
    <property type="match status" value="1"/>
</dbReference>
<dbReference type="PANTHER" id="PTHR45856:SF24">
    <property type="entry name" value="FUNGAL LIPASE-LIKE DOMAIN-CONTAINING PROTEIN"/>
    <property type="match status" value="1"/>
</dbReference>
<feature type="domain" description="Fungal lipase-type" evidence="1">
    <location>
        <begin position="133"/>
        <end position="261"/>
    </location>
</feature>
<accession>A0A6U3U9N1</accession>
<evidence type="ECO:0000313" key="3">
    <source>
        <dbReference type="EMBL" id="CAD9352811.1"/>
    </source>
</evidence>
<dbReference type="InterPro" id="IPR051218">
    <property type="entry name" value="Sec_MonoDiacylglyc_Lipase"/>
</dbReference>
<gene>
    <name evidence="2" type="ORF">DBRI1063_LOCUS22654</name>
    <name evidence="3" type="ORF">DBRI1063_LOCUS22655</name>
</gene>
<sequence length="343" mass="39059">MADIVWLCDSTLCSFFKDLAYQSGKCFFLLSVDTISCFSFIIIESLKMPIIVNQPAASQEGYHHTFLALQVMKEGFMSSDVLFYLNVAKATYDLKSRMSDRQCQCIAYYSISDVMFSCSRFFIVNAEESNKIIVAFRGTLNMKELLNSFKFVPKAVGDRHIHCGVFREGQKMLQKHGLMKEVDSAIRLHPDSQVVFVGHSFGGGLASYLAWHINRQRQELAISVYTFGSLPCTSNPDITEGRQNLSILNFVNKLDPIPRASWERMSGAFRDDSKRNRKDFRRPMHMFGKTVMLQDDIKLGGFFDCFHKEGSWSNHSIDSYSKALENCFSNAQTKDKESCEVKA</sequence>
<name>A0A6U3U9N1_9STRA</name>
<dbReference type="Gene3D" id="3.40.50.1820">
    <property type="entry name" value="alpha/beta hydrolase"/>
    <property type="match status" value="1"/>
</dbReference>
<evidence type="ECO:0000313" key="2">
    <source>
        <dbReference type="EMBL" id="CAD9352810.1"/>
    </source>
</evidence>